<dbReference type="Proteomes" id="UP000295087">
    <property type="component" value="Unassembled WGS sequence"/>
</dbReference>
<comment type="caution">
    <text evidence="2">The sequence shown here is derived from an EMBL/GenBank/DDBJ whole genome shotgun (WGS) entry which is preliminary data.</text>
</comment>
<proteinExistence type="predicted"/>
<dbReference type="InterPro" id="IPR037883">
    <property type="entry name" value="Knr4/Smi1-like_sf"/>
</dbReference>
<dbReference type="RefSeq" id="WP_067492145.1">
    <property type="nucleotide sequence ID" value="NZ_SNXK01000001.1"/>
</dbReference>
<accession>A0A4V3CQ63</accession>
<gene>
    <name evidence="2" type="ORF">DFR75_10197</name>
</gene>
<dbReference type="SMART" id="SM00860">
    <property type="entry name" value="SMI1_KNR4"/>
    <property type="match status" value="1"/>
</dbReference>
<dbReference type="EMBL" id="SNXK01000001">
    <property type="protein sequence ID" value="TDP40999.1"/>
    <property type="molecule type" value="Genomic_DNA"/>
</dbReference>
<keyword evidence="3" id="KW-1185">Reference proteome</keyword>
<dbReference type="AlphaFoldDB" id="A0A4V3CQ63"/>
<organism evidence="2 3">
    <name type="scientific">Nocardia ignorata</name>
    <dbReference type="NCBI Taxonomy" id="145285"/>
    <lineage>
        <taxon>Bacteria</taxon>
        <taxon>Bacillati</taxon>
        <taxon>Actinomycetota</taxon>
        <taxon>Actinomycetes</taxon>
        <taxon>Mycobacteriales</taxon>
        <taxon>Nocardiaceae</taxon>
        <taxon>Nocardia</taxon>
    </lineage>
</organism>
<reference evidence="2 3" key="1">
    <citation type="submission" date="2019-03" db="EMBL/GenBank/DDBJ databases">
        <title>Genomic Encyclopedia of Type Strains, Phase IV (KMG-IV): sequencing the most valuable type-strain genomes for metagenomic binning, comparative biology and taxonomic classification.</title>
        <authorList>
            <person name="Goeker M."/>
        </authorList>
    </citation>
    <scope>NUCLEOTIDE SEQUENCE [LARGE SCALE GENOMIC DNA]</scope>
    <source>
        <strain evidence="2 3">DSM 44496</strain>
    </source>
</reference>
<name>A0A4V3CQ63_NOCIG</name>
<dbReference type="Gene3D" id="3.40.1580.10">
    <property type="entry name" value="SMI1/KNR4-like"/>
    <property type="match status" value="1"/>
</dbReference>
<evidence type="ECO:0000313" key="2">
    <source>
        <dbReference type="EMBL" id="TDP40999.1"/>
    </source>
</evidence>
<evidence type="ECO:0000259" key="1">
    <source>
        <dbReference type="SMART" id="SM00860"/>
    </source>
</evidence>
<dbReference type="InterPro" id="IPR018958">
    <property type="entry name" value="Knr4/Smi1-like_dom"/>
</dbReference>
<dbReference type="Pfam" id="PF09346">
    <property type="entry name" value="SMI1_KNR4"/>
    <property type="match status" value="1"/>
</dbReference>
<protein>
    <submittedName>
        <fullName evidence="2">SMI1/KNR4 family protein SUKH-1</fullName>
    </submittedName>
</protein>
<evidence type="ECO:0000313" key="3">
    <source>
        <dbReference type="Proteomes" id="UP000295087"/>
    </source>
</evidence>
<dbReference type="SUPFAM" id="SSF160631">
    <property type="entry name" value="SMI1/KNR4-like"/>
    <property type="match status" value="1"/>
</dbReference>
<feature type="domain" description="Knr4/Smi1-like" evidence="1">
    <location>
        <begin position="11"/>
        <end position="139"/>
    </location>
</feature>
<sequence length="402" mass="44811">MVQQRWLGYPAATQAEVAAVERRLGLRLPPSYRSFLLTTDGWRHAGEFVRKMRDTTNLGWLRDLEPNWESWADLITEAPGDAPGNPFSRGLLISLHADVGILFLDPADRDEDGEWAAYSVFAWSEFPQRYPSFTALMKSLYQSFHRLRQPAGKTRDNWASVAEEARGRALSGGLDKAMVSLEKAQNSGEPRATVLRTQLQMFLTTSSPYEASRILTHLLPSTPVPDGFFSSPLFTDEFLPCMFLQHAHKEPWYGSALDIAEYLAKRALTGHRQALELAQKHAADKHSHVSALDIAQLLENAQNDPGLEIGPAIDEHRARVQRPGYRLTYGNQAFDAAVRKALAQHHSDPAALWDALGTAMTHWQPRTPDHIAPVALLADPVLAYSLTPERGRALLSQPRGGR</sequence>